<comment type="caution">
    <text evidence="18">The sequence shown here is derived from an EMBL/GenBank/DDBJ whole genome shotgun (WGS) entry which is preliminary data.</text>
</comment>
<dbReference type="InterPro" id="IPR011127">
    <property type="entry name" value="Dala_Dala_lig_N"/>
</dbReference>
<keyword evidence="15" id="KW-0464">Manganese</keyword>
<dbReference type="GO" id="GO:0071555">
    <property type="term" value="P:cell wall organization"/>
    <property type="evidence" value="ECO:0007669"/>
    <property type="project" value="UniProtKB-KW"/>
</dbReference>
<evidence type="ECO:0000256" key="6">
    <source>
        <dbReference type="ARBA" id="ARBA00022598"/>
    </source>
</evidence>
<keyword evidence="15" id="KW-0460">Magnesium</keyword>
<evidence type="ECO:0000256" key="13">
    <source>
        <dbReference type="HAMAP-Rule" id="MF_00047"/>
    </source>
</evidence>
<evidence type="ECO:0000313" key="19">
    <source>
        <dbReference type="Proteomes" id="UP000293874"/>
    </source>
</evidence>
<dbReference type="GO" id="GO:0005737">
    <property type="term" value="C:cytoplasm"/>
    <property type="evidence" value="ECO:0007669"/>
    <property type="project" value="UniProtKB-SubCell"/>
</dbReference>
<feature type="active site" evidence="14">
    <location>
        <position position="165"/>
    </location>
</feature>
<comment type="cofactor">
    <cofactor evidence="1">
        <name>Mn(2+)</name>
        <dbReference type="ChEBI" id="CHEBI:29035"/>
    </cofactor>
</comment>
<evidence type="ECO:0000256" key="8">
    <source>
        <dbReference type="ARBA" id="ARBA00022840"/>
    </source>
</evidence>
<sequence>MKPAIAFVTGGYSSESVISYKSAVTIENNLDTEKYDVYRIDLTPDGWFHQTKAGEKINVDKSDFSLQIAGKKILFDAALIGIHGTPGEDGRLQGYLDLLNIPYNTCDTASSAITFNKRYSVAVAGFAGVNVARSVHIFKSHPLSAEEVLQQLSLPVFVKPNNGGSSIGMSKVNKAEELAGALLKAFAEDDQVLVEEFIQGREFTVGVIRTTKELLVLPITEVRSKNEFFDFEAKYQGLNEETTPAQISDVMADKVRSTARKIYDALNCRGVVRMDFIYNEAKDAPFFLEVNTIPGQSEASIVPQQVRAMGWTLKGLYTEMIEDALSRKKSS</sequence>
<evidence type="ECO:0000256" key="9">
    <source>
        <dbReference type="ARBA" id="ARBA00022960"/>
    </source>
</evidence>
<evidence type="ECO:0000256" key="1">
    <source>
        <dbReference type="ARBA" id="ARBA00001936"/>
    </source>
</evidence>
<evidence type="ECO:0000256" key="10">
    <source>
        <dbReference type="ARBA" id="ARBA00022984"/>
    </source>
</evidence>
<dbReference type="OrthoDB" id="9813261at2"/>
<dbReference type="InterPro" id="IPR016185">
    <property type="entry name" value="PreATP-grasp_dom_sf"/>
</dbReference>
<comment type="cofactor">
    <cofactor evidence="15">
        <name>Mg(2+)</name>
        <dbReference type="ChEBI" id="CHEBI:18420"/>
    </cofactor>
    <cofactor evidence="15">
        <name>Mn(2+)</name>
        <dbReference type="ChEBI" id="CHEBI:29035"/>
    </cofactor>
    <text evidence="15">Binds 2 magnesium or manganese ions per subunit.</text>
</comment>
<dbReference type="InterPro" id="IPR000291">
    <property type="entry name" value="D-Ala_lig_Van_CS"/>
</dbReference>
<dbReference type="GO" id="GO:0046872">
    <property type="term" value="F:metal ion binding"/>
    <property type="evidence" value="ECO:0007669"/>
    <property type="project" value="UniProtKB-KW"/>
</dbReference>
<dbReference type="PIRSF" id="PIRSF039102">
    <property type="entry name" value="Ddl/VanB"/>
    <property type="match status" value="1"/>
</dbReference>
<keyword evidence="7 16" id="KW-0547">Nucleotide-binding</keyword>
<dbReference type="PANTHER" id="PTHR23132">
    <property type="entry name" value="D-ALANINE--D-ALANINE LIGASE"/>
    <property type="match status" value="1"/>
</dbReference>
<comment type="function">
    <text evidence="13">Cell wall formation.</text>
</comment>
<evidence type="ECO:0000313" key="18">
    <source>
        <dbReference type="EMBL" id="RZS65204.1"/>
    </source>
</evidence>
<dbReference type="PROSITE" id="PS00844">
    <property type="entry name" value="DALA_DALA_LIGASE_2"/>
    <property type="match status" value="1"/>
</dbReference>
<reference evidence="18 19" key="1">
    <citation type="submission" date="2019-02" db="EMBL/GenBank/DDBJ databases">
        <title>Genomic Encyclopedia of Type Strains, Phase IV (KMG-IV): sequencing the most valuable type-strain genomes for metagenomic binning, comparative biology and taxonomic classification.</title>
        <authorList>
            <person name="Goeker M."/>
        </authorList>
    </citation>
    <scope>NUCLEOTIDE SEQUENCE [LARGE SCALE GENOMIC DNA]</scope>
    <source>
        <strain evidence="18 19">DSM 18116</strain>
    </source>
</reference>
<evidence type="ECO:0000256" key="16">
    <source>
        <dbReference type="PROSITE-ProRule" id="PRU00409"/>
    </source>
</evidence>
<dbReference type="Gene3D" id="3.30.470.20">
    <property type="entry name" value="ATP-grasp fold, B domain"/>
    <property type="match status" value="1"/>
</dbReference>
<evidence type="ECO:0000256" key="3">
    <source>
        <dbReference type="ARBA" id="ARBA00010871"/>
    </source>
</evidence>
<dbReference type="PANTHER" id="PTHR23132:SF23">
    <property type="entry name" value="D-ALANINE--D-ALANINE LIGASE B"/>
    <property type="match status" value="1"/>
</dbReference>
<comment type="subcellular location">
    <subcellularLocation>
        <location evidence="2 13">Cytoplasm</location>
    </subcellularLocation>
</comment>
<dbReference type="InterPro" id="IPR011095">
    <property type="entry name" value="Dala_Dala_lig_C"/>
</dbReference>
<dbReference type="Proteomes" id="UP000293874">
    <property type="component" value="Unassembled WGS sequence"/>
</dbReference>
<feature type="binding site" evidence="15">
    <location>
        <position position="289"/>
    </location>
    <ligand>
        <name>Mg(2+)</name>
        <dbReference type="ChEBI" id="CHEBI:18420"/>
        <label>1</label>
    </ligand>
</feature>
<keyword evidence="11 13" id="KW-0961">Cell wall biogenesis/degradation</keyword>
<dbReference type="Gene3D" id="3.30.1490.20">
    <property type="entry name" value="ATP-grasp fold, A domain"/>
    <property type="match status" value="1"/>
</dbReference>
<proteinExistence type="inferred from homology"/>
<feature type="binding site" evidence="15">
    <location>
        <position position="291"/>
    </location>
    <ligand>
        <name>Mg(2+)</name>
        <dbReference type="ChEBI" id="CHEBI:18420"/>
        <label>2</label>
    </ligand>
</feature>
<evidence type="ECO:0000256" key="2">
    <source>
        <dbReference type="ARBA" id="ARBA00004496"/>
    </source>
</evidence>
<dbReference type="AlphaFoldDB" id="A0A4Q7MB89"/>
<dbReference type="GO" id="GO:0009252">
    <property type="term" value="P:peptidoglycan biosynthetic process"/>
    <property type="evidence" value="ECO:0007669"/>
    <property type="project" value="UniProtKB-UniRule"/>
</dbReference>
<dbReference type="RefSeq" id="WP_130544431.1">
    <property type="nucleotide sequence ID" value="NZ_CP042431.1"/>
</dbReference>
<evidence type="ECO:0000256" key="7">
    <source>
        <dbReference type="ARBA" id="ARBA00022741"/>
    </source>
</evidence>
<dbReference type="PROSITE" id="PS00843">
    <property type="entry name" value="DALA_DALA_LIGASE_1"/>
    <property type="match status" value="1"/>
</dbReference>
<dbReference type="GO" id="GO:0008716">
    <property type="term" value="F:D-alanine-D-alanine ligase activity"/>
    <property type="evidence" value="ECO:0007669"/>
    <property type="project" value="UniProtKB-UniRule"/>
</dbReference>
<evidence type="ECO:0000256" key="14">
    <source>
        <dbReference type="PIRSR" id="PIRSR039102-1"/>
    </source>
</evidence>
<dbReference type="EMBL" id="SGXA01000006">
    <property type="protein sequence ID" value="RZS65204.1"/>
    <property type="molecule type" value="Genomic_DNA"/>
</dbReference>
<dbReference type="InterPro" id="IPR011761">
    <property type="entry name" value="ATP-grasp"/>
</dbReference>
<evidence type="ECO:0000256" key="15">
    <source>
        <dbReference type="PIRSR" id="PIRSR039102-3"/>
    </source>
</evidence>
<dbReference type="UniPathway" id="UPA00219"/>
<dbReference type="NCBIfam" id="NF002378">
    <property type="entry name" value="PRK01372.1"/>
    <property type="match status" value="1"/>
</dbReference>
<protein>
    <recommendedName>
        <fullName evidence="4 13">D-alanine--D-alanine ligase</fullName>
        <ecNumber evidence="4 13">6.3.2.4</ecNumber>
    </recommendedName>
    <alternativeName>
        <fullName evidence="13">D-Ala-D-Ala ligase</fullName>
    </alternativeName>
    <alternativeName>
        <fullName evidence="13">D-alanylalanine synthetase</fullName>
    </alternativeName>
</protein>
<dbReference type="GO" id="GO:0008360">
    <property type="term" value="P:regulation of cell shape"/>
    <property type="evidence" value="ECO:0007669"/>
    <property type="project" value="UniProtKB-KW"/>
</dbReference>
<accession>A0A4Q7MB89</accession>
<dbReference type="SUPFAM" id="SSF56059">
    <property type="entry name" value="Glutathione synthetase ATP-binding domain-like"/>
    <property type="match status" value="1"/>
</dbReference>
<organism evidence="18 19">
    <name type="scientific">Pseudobacter ginsenosidimutans</name>
    <dbReference type="NCBI Taxonomy" id="661488"/>
    <lineage>
        <taxon>Bacteria</taxon>
        <taxon>Pseudomonadati</taxon>
        <taxon>Bacteroidota</taxon>
        <taxon>Chitinophagia</taxon>
        <taxon>Chitinophagales</taxon>
        <taxon>Chitinophagaceae</taxon>
        <taxon>Pseudobacter</taxon>
    </lineage>
</organism>
<keyword evidence="15" id="KW-0479">Metal-binding</keyword>
<evidence type="ECO:0000259" key="17">
    <source>
        <dbReference type="PROSITE" id="PS50975"/>
    </source>
</evidence>
<keyword evidence="6 13" id="KW-0436">Ligase</keyword>
<dbReference type="HAMAP" id="MF_00047">
    <property type="entry name" value="Dala_Dala_lig"/>
    <property type="match status" value="1"/>
</dbReference>
<comment type="similarity">
    <text evidence="3 13">Belongs to the D-alanine--D-alanine ligase family.</text>
</comment>
<feature type="domain" description="ATP-grasp" evidence="17">
    <location>
        <begin position="121"/>
        <end position="322"/>
    </location>
</feature>
<dbReference type="InterPro" id="IPR005905">
    <property type="entry name" value="D_ala_D_ala"/>
</dbReference>
<feature type="binding site" evidence="15">
    <location>
        <position position="275"/>
    </location>
    <ligand>
        <name>Mg(2+)</name>
        <dbReference type="ChEBI" id="CHEBI:18420"/>
        <label>1</label>
    </ligand>
</feature>
<dbReference type="GO" id="GO:0005524">
    <property type="term" value="F:ATP binding"/>
    <property type="evidence" value="ECO:0007669"/>
    <property type="project" value="UniProtKB-UniRule"/>
</dbReference>
<keyword evidence="8 16" id="KW-0067">ATP-binding</keyword>
<name>A0A4Q7MB89_9BACT</name>
<evidence type="ECO:0000256" key="5">
    <source>
        <dbReference type="ARBA" id="ARBA00022490"/>
    </source>
</evidence>
<gene>
    <name evidence="13" type="primary">ddl</name>
    <name evidence="18" type="ORF">EV199_5961</name>
</gene>
<dbReference type="EC" id="6.3.2.4" evidence="4 13"/>
<evidence type="ECO:0000256" key="4">
    <source>
        <dbReference type="ARBA" id="ARBA00012216"/>
    </source>
</evidence>
<dbReference type="NCBIfam" id="TIGR01205">
    <property type="entry name" value="D_ala_D_alaTIGR"/>
    <property type="match status" value="1"/>
</dbReference>
<dbReference type="SUPFAM" id="SSF52440">
    <property type="entry name" value="PreATP-grasp domain"/>
    <property type="match status" value="1"/>
</dbReference>
<evidence type="ECO:0000256" key="11">
    <source>
        <dbReference type="ARBA" id="ARBA00023316"/>
    </source>
</evidence>
<keyword evidence="5 13" id="KW-0963">Cytoplasm</keyword>
<dbReference type="Pfam" id="PF07478">
    <property type="entry name" value="Dala_Dala_lig_C"/>
    <property type="match status" value="1"/>
</dbReference>
<feature type="active site" evidence="14">
    <location>
        <position position="300"/>
    </location>
</feature>
<dbReference type="InterPro" id="IPR013815">
    <property type="entry name" value="ATP_grasp_subdomain_1"/>
</dbReference>
<evidence type="ECO:0000256" key="12">
    <source>
        <dbReference type="ARBA" id="ARBA00047614"/>
    </source>
</evidence>
<dbReference type="NCBIfam" id="NF002527">
    <property type="entry name" value="PRK01966.1-3"/>
    <property type="match status" value="1"/>
</dbReference>
<feature type="active site" evidence="14">
    <location>
        <position position="15"/>
    </location>
</feature>
<dbReference type="PROSITE" id="PS50975">
    <property type="entry name" value="ATP_GRASP"/>
    <property type="match status" value="1"/>
</dbReference>
<keyword evidence="9 13" id="KW-0133">Cell shape</keyword>
<feature type="binding site" evidence="15">
    <location>
        <position position="289"/>
    </location>
    <ligand>
        <name>Mg(2+)</name>
        <dbReference type="ChEBI" id="CHEBI:18420"/>
        <label>2</label>
    </ligand>
</feature>
<dbReference type="Pfam" id="PF01820">
    <property type="entry name" value="Dala_Dala_lig_N"/>
    <property type="match status" value="1"/>
</dbReference>
<comment type="catalytic activity">
    <reaction evidence="12 13">
        <text>2 D-alanine + ATP = D-alanyl-D-alanine + ADP + phosphate + H(+)</text>
        <dbReference type="Rhea" id="RHEA:11224"/>
        <dbReference type="ChEBI" id="CHEBI:15378"/>
        <dbReference type="ChEBI" id="CHEBI:30616"/>
        <dbReference type="ChEBI" id="CHEBI:43474"/>
        <dbReference type="ChEBI" id="CHEBI:57416"/>
        <dbReference type="ChEBI" id="CHEBI:57822"/>
        <dbReference type="ChEBI" id="CHEBI:456216"/>
        <dbReference type="EC" id="6.3.2.4"/>
    </reaction>
</comment>
<comment type="pathway">
    <text evidence="13">Cell wall biogenesis; peptidoglycan biosynthesis.</text>
</comment>
<dbReference type="Gene3D" id="3.40.50.20">
    <property type="match status" value="1"/>
</dbReference>
<keyword evidence="10 13" id="KW-0573">Peptidoglycan synthesis</keyword>
<keyword evidence="19" id="KW-1185">Reference proteome</keyword>